<dbReference type="EMBL" id="ASHM01156210">
    <property type="protein sequence ID" value="PNX63540.1"/>
    <property type="molecule type" value="Genomic_DNA"/>
</dbReference>
<evidence type="ECO:0000313" key="2">
    <source>
        <dbReference type="Proteomes" id="UP000236291"/>
    </source>
</evidence>
<organism evidence="1 2">
    <name type="scientific">Trifolium pratense</name>
    <name type="common">Red clover</name>
    <dbReference type="NCBI Taxonomy" id="57577"/>
    <lineage>
        <taxon>Eukaryota</taxon>
        <taxon>Viridiplantae</taxon>
        <taxon>Streptophyta</taxon>
        <taxon>Embryophyta</taxon>
        <taxon>Tracheophyta</taxon>
        <taxon>Spermatophyta</taxon>
        <taxon>Magnoliopsida</taxon>
        <taxon>eudicotyledons</taxon>
        <taxon>Gunneridae</taxon>
        <taxon>Pentapetalae</taxon>
        <taxon>rosids</taxon>
        <taxon>fabids</taxon>
        <taxon>Fabales</taxon>
        <taxon>Fabaceae</taxon>
        <taxon>Papilionoideae</taxon>
        <taxon>50 kb inversion clade</taxon>
        <taxon>NPAAA clade</taxon>
        <taxon>Hologalegina</taxon>
        <taxon>IRL clade</taxon>
        <taxon>Trifolieae</taxon>
        <taxon>Trifolium</taxon>
    </lineage>
</organism>
<protein>
    <submittedName>
        <fullName evidence="1">Uncharacterized protein</fullName>
    </submittedName>
</protein>
<evidence type="ECO:0000313" key="1">
    <source>
        <dbReference type="EMBL" id="PNX63540.1"/>
    </source>
</evidence>
<proteinExistence type="predicted"/>
<comment type="caution">
    <text evidence="1">The sequence shown here is derived from an EMBL/GenBank/DDBJ whole genome shotgun (WGS) entry which is preliminary data.</text>
</comment>
<reference evidence="1 2" key="1">
    <citation type="journal article" date="2014" name="Am. J. Bot.">
        <title>Genome assembly and annotation for red clover (Trifolium pratense; Fabaceae).</title>
        <authorList>
            <person name="Istvanek J."/>
            <person name="Jaros M."/>
            <person name="Krenek A."/>
            <person name="Repkova J."/>
        </authorList>
    </citation>
    <scope>NUCLEOTIDE SEQUENCE [LARGE SCALE GENOMIC DNA]</scope>
    <source>
        <strain evidence="2">cv. Tatra</strain>
        <tissue evidence="1">Young leaves</tissue>
    </source>
</reference>
<name>A0A2K3KB64_TRIPR</name>
<dbReference type="Proteomes" id="UP000236291">
    <property type="component" value="Unassembled WGS sequence"/>
</dbReference>
<sequence length="91" mass="9660">TSGISVRNHLNNKFQRALNLGASPAVAKLPGKERKVRKPFPVVSEAEVKPEVDVRPFPVAVAVSFLAVTLTRTAVVVNPVVSKAAAASERC</sequence>
<dbReference type="AlphaFoldDB" id="A0A2K3KB64"/>
<accession>A0A2K3KB64</accession>
<reference evidence="1 2" key="2">
    <citation type="journal article" date="2017" name="Front. Plant Sci.">
        <title>Gene Classification and Mining of Molecular Markers Useful in Red Clover (Trifolium pratense) Breeding.</title>
        <authorList>
            <person name="Istvanek J."/>
            <person name="Dluhosova J."/>
            <person name="Dluhos P."/>
            <person name="Patkova L."/>
            <person name="Nedelnik J."/>
            <person name="Repkova J."/>
        </authorList>
    </citation>
    <scope>NUCLEOTIDE SEQUENCE [LARGE SCALE GENOMIC DNA]</scope>
    <source>
        <strain evidence="2">cv. Tatra</strain>
        <tissue evidence="1">Young leaves</tissue>
    </source>
</reference>
<feature type="non-terminal residue" evidence="1">
    <location>
        <position position="1"/>
    </location>
</feature>
<gene>
    <name evidence="1" type="ORF">L195_g061678</name>
</gene>